<accession>H8L6S0</accession>
<gene>
    <name evidence="1" type="ordered locus">Fraau_1588</name>
</gene>
<dbReference type="HOGENOM" id="CLU_131989_0_0_6"/>
<dbReference type="RefSeq" id="WP_014403011.1">
    <property type="nucleotide sequence ID" value="NC_017033.1"/>
</dbReference>
<dbReference type="eggNOG" id="ENOG50326D7">
    <property type="taxonomic scope" value="Bacteria"/>
</dbReference>
<evidence type="ECO:0008006" key="3">
    <source>
        <dbReference type="Google" id="ProtNLM"/>
    </source>
</evidence>
<sequence>MDRPRFSDAWEAAGRIYSPAQSAERVAVLIGGEVARRIRDPIPEHRWVNTCAIRMSYILAQAGMPIPHLSGKTIPGRGHHQYFYRVKALRSFLQQRWGHADVQLNQPRNGLGLSGKQGVIIFGVSGWGDASGHASLFNGSSCYDKCYFNSPGAKYQTRDAVLWVLPWAGQ</sequence>
<dbReference type="Proteomes" id="UP000005234">
    <property type="component" value="Chromosome"/>
</dbReference>
<dbReference type="Gene3D" id="3.90.1720.70">
    <property type="match status" value="1"/>
</dbReference>
<dbReference type="EMBL" id="CP003350">
    <property type="protein sequence ID" value="AFC86006.1"/>
    <property type="molecule type" value="Genomic_DNA"/>
</dbReference>
<reference evidence="1" key="1">
    <citation type="submission" date="2012-02" db="EMBL/GenBank/DDBJ databases">
        <title>The complete genome of Frateuria aurantia DSM 6220.</title>
        <authorList>
            <consortium name="US DOE Joint Genome Institute (JGI-PGF)"/>
            <person name="Lucas S."/>
            <person name="Copeland A."/>
            <person name="Lapidus A."/>
            <person name="Glavina del Rio T."/>
            <person name="Dalin E."/>
            <person name="Tice H."/>
            <person name="Bruce D."/>
            <person name="Goodwin L."/>
            <person name="Pitluck S."/>
            <person name="Peters L."/>
            <person name="Ovchinnikova G."/>
            <person name="Teshima H."/>
            <person name="Kyrpides N."/>
            <person name="Mavromatis K."/>
            <person name="Ivanova N."/>
            <person name="Brettin T."/>
            <person name="Detter J.C."/>
            <person name="Han C."/>
            <person name="Larimer F."/>
            <person name="Land M."/>
            <person name="Hauser L."/>
            <person name="Markowitz V."/>
            <person name="Cheng J.-F."/>
            <person name="Hugenholtz P."/>
            <person name="Woyke T."/>
            <person name="Wu D."/>
            <person name="Brambilla E."/>
            <person name="Klenk H.-P."/>
            <person name="Eisen J.A."/>
        </authorList>
    </citation>
    <scope>NUCLEOTIDE SEQUENCE</scope>
    <source>
        <strain evidence="1">DSM 6220</strain>
    </source>
</reference>
<dbReference type="OrthoDB" id="8480759at2"/>
<proteinExistence type="predicted"/>
<dbReference type="Pfam" id="PF14113">
    <property type="entry name" value="Tae4"/>
    <property type="match status" value="1"/>
</dbReference>
<keyword evidence="2" id="KW-1185">Reference proteome</keyword>
<dbReference type="STRING" id="767434.Fraau_1588"/>
<organism evidence="1 2">
    <name type="scientific">Frateuria aurantia (strain ATCC 33424 / DSM 6220 / KCTC 2777 / LMG 1558 / NBRC 3245 / NCIMB 13370)</name>
    <name type="common">Acetobacter aurantius</name>
    <dbReference type="NCBI Taxonomy" id="767434"/>
    <lineage>
        <taxon>Bacteria</taxon>
        <taxon>Pseudomonadati</taxon>
        <taxon>Pseudomonadota</taxon>
        <taxon>Gammaproteobacteria</taxon>
        <taxon>Lysobacterales</taxon>
        <taxon>Rhodanobacteraceae</taxon>
        <taxon>Frateuria</taxon>
    </lineage>
</organism>
<dbReference type="InterPro" id="IPR025562">
    <property type="entry name" value="Tae4"/>
</dbReference>
<protein>
    <recommendedName>
        <fullName evidence="3">Type VI secretion system (T6SS), amidase effector protein 4</fullName>
    </recommendedName>
</protein>
<dbReference type="AlphaFoldDB" id="H8L6S0"/>
<name>H8L6S0_FRAAD</name>
<evidence type="ECO:0000313" key="2">
    <source>
        <dbReference type="Proteomes" id="UP000005234"/>
    </source>
</evidence>
<evidence type="ECO:0000313" key="1">
    <source>
        <dbReference type="EMBL" id="AFC86006.1"/>
    </source>
</evidence>
<dbReference type="KEGG" id="fau:Fraau_1588"/>